<organism evidence="1 2">
    <name type="scientific">Salinibacillus xinjiangensis</name>
    <dbReference type="NCBI Taxonomy" id="1229268"/>
    <lineage>
        <taxon>Bacteria</taxon>
        <taxon>Bacillati</taxon>
        <taxon>Bacillota</taxon>
        <taxon>Bacilli</taxon>
        <taxon>Bacillales</taxon>
        <taxon>Bacillaceae</taxon>
        <taxon>Salinibacillus</taxon>
    </lineage>
</organism>
<keyword evidence="2" id="KW-1185">Reference proteome</keyword>
<accession>A0A6G1XB30</accession>
<sequence length="81" mass="8918">MERTRNVYLCLVCGQETICALNVQEFFILIDLTSPESQSTIVEVPVGGSMRVKGTAGALGRTLRHNSFPGKLFDEALEMVE</sequence>
<reference evidence="1 2" key="1">
    <citation type="submission" date="2019-11" db="EMBL/GenBank/DDBJ databases">
        <authorList>
            <person name="Li J."/>
        </authorList>
    </citation>
    <scope>NUCLEOTIDE SEQUENCE [LARGE SCALE GENOMIC DNA]</scope>
    <source>
        <strain evidence="1 2">J4</strain>
    </source>
</reference>
<name>A0A6G1XB30_9BACI</name>
<protein>
    <submittedName>
        <fullName evidence="1">Uncharacterized protein</fullName>
    </submittedName>
</protein>
<dbReference type="Proteomes" id="UP000480185">
    <property type="component" value="Unassembled WGS sequence"/>
</dbReference>
<dbReference type="AlphaFoldDB" id="A0A6G1XB30"/>
<dbReference type="EMBL" id="WJNH01000016">
    <property type="protein sequence ID" value="MRG88147.1"/>
    <property type="molecule type" value="Genomic_DNA"/>
</dbReference>
<evidence type="ECO:0000313" key="1">
    <source>
        <dbReference type="EMBL" id="MRG88147.1"/>
    </source>
</evidence>
<evidence type="ECO:0000313" key="2">
    <source>
        <dbReference type="Proteomes" id="UP000480185"/>
    </source>
</evidence>
<proteinExistence type="predicted"/>
<gene>
    <name evidence="1" type="ORF">GH754_17970</name>
</gene>
<comment type="caution">
    <text evidence="1">The sequence shown here is derived from an EMBL/GenBank/DDBJ whole genome shotgun (WGS) entry which is preliminary data.</text>
</comment>